<protein>
    <submittedName>
        <fullName evidence="1">Uncharacterized protein</fullName>
    </submittedName>
</protein>
<name>A0A391NZD2_9EUKA</name>
<dbReference type="EMBL" id="BDIP01004516">
    <property type="protein sequence ID" value="GCA63673.1"/>
    <property type="molecule type" value="Genomic_DNA"/>
</dbReference>
<keyword evidence="2" id="KW-1185">Reference proteome</keyword>
<reference evidence="1 2" key="1">
    <citation type="journal article" date="2018" name="PLoS ONE">
        <title>The draft genome of Kipferlia bialata reveals reductive genome evolution in fornicate parasites.</title>
        <authorList>
            <person name="Tanifuji G."/>
            <person name="Takabayashi S."/>
            <person name="Kume K."/>
            <person name="Takagi M."/>
            <person name="Nakayama T."/>
            <person name="Kamikawa R."/>
            <person name="Inagaki Y."/>
            <person name="Hashimoto T."/>
        </authorList>
    </citation>
    <scope>NUCLEOTIDE SEQUENCE [LARGE SCALE GENOMIC DNA]</scope>
    <source>
        <strain evidence="1">NY0173</strain>
    </source>
</reference>
<gene>
    <name evidence="1" type="ORF">KIPB_011268</name>
</gene>
<evidence type="ECO:0000313" key="1">
    <source>
        <dbReference type="EMBL" id="GCA63673.1"/>
    </source>
</evidence>
<feature type="non-terminal residue" evidence="1">
    <location>
        <position position="1"/>
    </location>
</feature>
<organism evidence="1 2">
    <name type="scientific">Kipferlia bialata</name>
    <dbReference type="NCBI Taxonomy" id="797122"/>
    <lineage>
        <taxon>Eukaryota</taxon>
        <taxon>Metamonada</taxon>
        <taxon>Carpediemonas-like organisms</taxon>
        <taxon>Kipferlia</taxon>
    </lineage>
</organism>
<dbReference type="AlphaFoldDB" id="A0A391NZD2"/>
<comment type="caution">
    <text evidence="1">The sequence shown here is derived from an EMBL/GenBank/DDBJ whole genome shotgun (WGS) entry which is preliminary data.</text>
</comment>
<dbReference type="Proteomes" id="UP000265618">
    <property type="component" value="Unassembled WGS sequence"/>
</dbReference>
<evidence type="ECO:0000313" key="2">
    <source>
        <dbReference type="Proteomes" id="UP000265618"/>
    </source>
</evidence>
<accession>A0A391NZD2</accession>
<sequence length="33" mass="3676">MQVTLSRKVLQSMVLTSAYDPMVLDKDEGAVLH</sequence>
<proteinExistence type="predicted"/>